<dbReference type="PANTHER" id="PTHR46772">
    <property type="entry name" value="BHLH DOMAIN-CONTAINING PROTEIN"/>
    <property type="match status" value="1"/>
</dbReference>
<comment type="caution">
    <text evidence="2">The sequence shown here is derived from an EMBL/GenBank/DDBJ whole genome shotgun (WGS) entry which is preliminary data.</text>
</comment>
<keyword evidence="3" id="KW-1185">Reference proteome</keyword>
<feature type="compositionally biased region" description="Basic and acidic residues" evidence="1">
    <location>
        <begin position="82"/>
        <end position="95"/>
    </location>
</feature>
<accession>A0ABQ8IF37</accession>
<evidence type="ECO:0000313" key="3">
    <source>
        <dbReference type="Proteomes" id="UP000827721"/>
    </source>
</evidence>
<reference evidence="2 3" key="1">
    <citation type="submission" date="2021-02" db="EMBL/GenBank/DDBJ databases">
        <title>Plant Genome Project.</title>
        <authorList>
            <person name="Zhang R.-G."/>
        </authorList>
    </citation>
    <scope>NUCLEOTIDE SEQUENCE [LARGE SCALE GENOMIC DNA]</scope>
    <source>
        <tissue evidence="2">Leaves</tissue>
    </source>
</reference>
<organism evidence="2 3">
    <name type="scientific">Xanthoceras sorbifolium</name>
    <dbReference type="NCBI Taxonomy" id="99658"/>
    <lineage>
        <taxon>Eukaryota</taxon>
        <taxon>Viridiplantae</taxon>
        <taxon>Streptophyta</taxon>
        <taxon>Embryophyta</taxon>
        <taxon>Tracheophyta</taxon>
        <taxon>Spermatophyta</taxon>
        <taxon>Magnoliopsida</taxon>
        <taxon>eudicotyledons</taxon>
        <taxon>Gunneridae</taxon>
        <taxon>Pentapetalae</taxon>
        <taxon>rosids</taxon>
        <taxon>malvids</taxon>
        <taxon>Sapindales</taxon>
        <taxon>Sapindaceae</taxon>
        <taxon>Xanthoceroideae</taxon>
        <taxon>Xanthoceras</taxon>
    </lineage>
</organism>
<proteinExistence type="predicted"/>
<sequence>MVEEGGGGCGDEDFLIWDNCQPWGASILDNSGGRAQAMGLLVGKKPPLPQLPSSSNNPPAVMASTDHKPEAAVDAPSKKRGRGGDGKESGGEADKSTIVDEAVNYIKTLQHTFQNLQRQKLERLEGLATCSAGPSTSTAPQKLDLNSSREAFLADQVSSGNSATVVEATNINPSNAISVPPAPYPVSFRTWSSSNVVLSVCGHEAQISICSQKKPGLYSTICYVFEKHKIEMVSALFSSYYTRRTFMIQAKVNRVSDQSPEANNPAEEIFKQAASELISWISS</sequence>
<dbReference type="InterPro" id="IPR044278">
    <property type="entry name" value="BHLH95-like"/>
</dbReference>
<feature type="region of interest" description="Disordered" evidence="1">
    <location>
        <begin position="38"/>
        <end position="95"/>
    </location>
</feature>
<dbReference type="Proteomes" id="UP000827721">
    <property type="component" value="Unassembled WGS sequence"/>
</dbReference>
<name>A0ABQ8IF37_9ROSI</name>
<evidence type="ECO:0000313" key="2">
    <source>
        <dbReference type="EMBL" id="KAH7575267.1"/>
    </source>
</evidence>
<gene>
    <name evidence="2" type="ORF">JRO89_XS02G0072700</name>
</gene>
<dbReference type="EMBL" id="JAFEMO010000002">
    <property type="protein sequence ID" value="KAH7575267.1"/>
    <property type="molecule type" value="Genomic_DNA"/>
</dbReference>
<protein>
    <submittedName>
        <fullName evidence="2">Uncharacterized protein</fullName>
    </submittedName>
</protein>
<dbReference type="PANTHER" id="PTHR46772:SF8">
    <property type="entry name" value="TRANSCRIPTION FACTOR BHLH95"/>
    <property type="match status" value="1"/>
</dbReference>
<evidence type="ECO:0000256" key="1">
    <source>
        <dbReference type="SAM" id="MobiDB-lite"/>
    </source>
</evidence>